<evidence type="ECO:0000256" key="1">
    <source>
        <dbReference type="SAM" id="MobiDB-lite"/>
    </source>
</evidence>
<comment type="caution">
    <text evidence="2">The sequence shown here is derived from an EMBL/GenBank/DDBJ whole genome shotgun (WGS) entry which is preliminary data.</text>
</comment>
<organism evidence="2 3">
    <name type="scientific">Mikania micrantha</name>
    <name type="common">bitter vine</name>
    <dbReference type="NCBI Taxonomy" id="192012"/>
    <lineage>
        <taxon>Eukaryota</taxon>
        <taxon>Viridiplantae</taxon>
        <taxon>Streptophyta</taxon>
        <taxon>Embryophyta</taxon>
        <taxon>Tracheophyta</taxon>
        <taxon>Spermatophyta</taxon>
        <taxon>Magnoliopsida</taxon>
        <taxon>eudicotyledons</taxon>
        <taxon>Gunneridae</taxon>
        <taxon>Pentapetalae</taxon>
        <taxon>asterids</taxon>
        <taxon>campanulids</taxon>
        <taxon>Asterales</taxon>
        <taxon>Asteraceae</taxon>
        <taxon>Asteroideae</taxon>
        <taxon>Heliantheae alliance</taxon>
        <taxon>Eupatorieae</taxon>
        <taxon>Mikania</taxon>
    </lineage>
</organism>
<evidence type="ECO:0000313" key="3">
    <source>
        <dbReference type="Proteomes" id="UP000326396"/>
    </source>
</evidence>
<keyword evidence="3" id="KW-1185">Reference proteome</keyword>
<accession>A0A5N6PU61</accession>
<sequence>MIDTVFLWSSKGWPQGEPPEQQWRGGTRWSPEGREAGGEAPADGRKGEGAGQDCRSSVVSGRRSLRGSE</sequence>
<dbReference type="Proteomes" id="UP000326396">
    <property type="component" value="Linkage Group LG11"/>
</dbReference>
<dbReference type="AlphaFoldDB" id="A0A5N6PU61"/>
<protein>
    <submittedName>
        <fullName evidence="2">Uncharacterized protein</fullName>
    </submittedName>
</protein>
<gene>
    <name evidence="2" type="ORF">E3N88_07623</name>
</gene>
<reference evidence="2 3" key="1">
    <citation type="submission" date="2019-05" db="EMBL/GenBank/DDBJ databases">
        <title>Mikania micrantha, genome provides insights into the molecular mechanism of rapid growth.</title>
        <authorList>
            <person name="Liu B."/>
        </authorList>
    </citation>
    <scope>NUCLEOTIDE SEQUENCE [LARGE SCALE GENOMIC DNA]</scope>
    <source>
        <strain evidence="2">NLD-2019</strain>
        <tissue evidence="2">Leaf</tissue>
    </source>
</reference>
<feature type="region of interest" description="Disordered" evidence="1">
    <location>
        <begin position="1"/>
        <end position="69"/>
    </location>
</feature>
<evidence type="ECO:0000313" key="2">
    <source>
        <dbReference type="EMBL" id="KAD6796727.1"/>
    </source>
</evidence>
<name>A0A5N6PU61_9ASTR</name>
<dbReference type="EMBL" id="SZYD01000003">
    <property type="protein sequence ID" value="KAD6796727.1"/>
    <property type="molecule type" value="Genomic_DNA"/>
</dbReference>
<feature type="compositionally biased region" description="Basic and acidic residues" evidence="1">
    <location>
        <begin position="31"/>
        <end position="48"/>
    </location>
</feature>
<proteinExistence type="predicted"/>